<proteinExistence type="inferred from homology"/>
<feature type="transmembrane region" description="Helical" evidence="9">
    <location>
        <begin position="477"/>
        <end position="497"/>
    </location>
</feature>
<reference evidence="12" key="1">
    <citation type="submission" date="2017-01" db="EMBL/GenBank/DDBJ databases">
        <authorList>
            <person name="Varghese N."/>
            <person name="Submissions S."/>
        </authorList>
    </citation>
    <scope>NUCLEOTIDE SEQUENCE [LARGE SCALE GENOMIC DNA]</scope>
    <source>
        <strain evidence="12">LP100</strain>
    </source>
</reference>
<evidence type="ECO:0000259" key="10">
    <source>
        <dbReference type="Pfam" id="PF04389"/>
    </source>
</evidence>
<comment type="function">
    <text evidence="1">May be involved in vacuolar sorting and osmoregulation.</text>
</comment>
<accession>A0A1R3XGW6</accession>
<dbReference type="GO" id="GO:0008235">
    <property type="term" value="F:metalloexopeptidase activity"/>
    <property type="evidence" value="ECO:0007669"/>
    <property type="project" value="InterPro"/>
</dbReference>
<comment type="similarity">
    <text evidence="3">Belongs to the peptidase M28 family.</text>
</comment>
<dbReference type="SUPFAM" id="SSF53187">
    <property type="entry name" value="Zn-dependent exopeptidases"/>
    <property type="match status" value="1"/>
</dbReference>
<keyword evidence="9" id="KW-0472">Membrane</keyword>
<comment type="subcellular location">
    <subcellularLocation>
        <location evidence="2">Vacuole membrane</location>
        <topology evidence="2">Multi-pass membrane protein</topology>
    </subcellularLocation>
</comment>
<feature type="transmembrane region" description="Helical" evidence="9">
    <location>
        <begin position="451"/>
        <end position="470"/>
    </location>
</feature>
<dbReference type="PANTHER" id="PTHR12147:SF58">
    <property type="entry name" value="VACUOLAR MEMBRANE PROTEASE"/>
    <property type="match status" value="1"/>
</dbReference>
<keyword evidence="6 9" id="KW-1133">Transmembrane helix</keyword>
<evidence type="ECO:0000256" key="2">
    <source>
        <dbReference type="ARBA" id="ARBA00004128"/>
    </source>
</evidence>
<keyword evidence="5" id="KW-0926">Vacuole</keyword>
<feature type="transmembrane region" description="Helical" evidence="9">
    <location>
        <begin position="423"/>
        <end position="445"/>
    </location>
</feature>
<dbReference type="InterPro" id="IPR045175">
    <property type="entry name" value="M28_fam"/>
</dbReference>
<feature type="transmembrane region" description="Helical" evidence="9">
    <location>
        <begin position="323"/>
        <end position="343"/>
    </location>
</feature>
<evidence type="ECO:0000256" key="4">
    <source>
        <dbReference type="ARBA" id="ARBA00017435"/>
    </source>
</evidence>
<dbReference type="Proteomes" id="UP000187181">
    <property type="component" value="Unassembled WGS sequence"/>
</dbReference>
<dbReference type="InterPro" id="IPR007484">
    <property type="entry name" value="Peptidase_M28"/>
</dbReference>
<dbReference type="PANTHER" id="PTHR12147">
    <property type="entry name" value="METALLOPEPTIDASE M28 FAMILY MEMBER"/>
    <property type="match status" value="1"/>
</dbReference>
<evidence type="ECO:0000256" key="9">
    <source>
        <dbReference type="SAM" id="Phobius"/>
    </source>
</evidence>
<dbReference type="AlphaFoldDB" id="A0A1R3XGW6"/>
<keyword evidence="12" id="KW-1185">Reference proteome</keyword>
<dbReference type="GO" id="GO:0005774">
    <property type="term" value="C:vacuolar membrane"/>
    <property type="evidence" value="ECO:0007669"/>
    <property type="project" value="UniProtKB-SubCell"/>
</dbReference>
<dbReference type="Gene3D" id="3.40.630.10">
    <property type="entry name" value="Zn peptidases"/>
    <property type="match status" value="1"/>
</dbReference>
<evidence type="ECO:0000256" key="6">
    <source>
        <dbReference type="ARBA" id="ARBA00022989"/>
    </source>
</evidence>
<dbReference type="Pfam" id="PF04389">
    <property type="entry name" value="Peptidase_M28"/>
    <property type="match status" value="1"/>
</dbReference>
<feature type="domain" description="Peptidase M28" evidence="10">
    <location>
        <begin position="103"/>
        <end position="292"/>
    </location>
</feature>
<feature type="transmembrane region" description="Helical" evidence="9">
    <location>
        <begin position="503"/>
        <end position="526"/>
    </location>
</feature>
<feature type="transmembrane region" description="Helical" evidence="9">
    <location>
        <begin position="355"/>
        <end position="376"/>
    </location>
</feature>
<evidence type="ECO:0000256" key="1">
    <source>
        <dbReference type="ARBA" id="ARBA00003273"/>
    </source>
</evidence>
<evidence type="ECO:0000256" key="5">
    <source>
        <dbReference type="ARBA" id="ARBA00022554"/>
    </source>
</evidence>
<protein>
    <recommendedName>
        <fullName evidence="4">Vacuolar membrane protease</fullName>
    </recommendedName>
    <alternativeName>
        <fullName evidence="8">FXNA-related family protease 1</fullName>
    </alternativeName>
</protein>
<evidence type="ECO:0000256" key="3">
    <source>
        <dbReference type="ARBA" id="ARBA00010918"/>
    </source>
</evidence>
<name>A0A1R3XGW6_9BACT</name>
<dbReference type="RefSeq" id="WP_139337797.1">
    <property type="nucleotide sequence ID" value="NZ_FTPP01000002.1"/>
</dbReference>
<gene>
    <name evidence="11" type="ORF">SAMN05444128_2327</name>
</gene>
<keyword evidence="9" id="KW-0812">Transmembrane</keyword>
<evidence type="ECO:0000313" key="12">
    <source>
        <dbReference type="Proteomes" id="UP000187181"/>
    </source>
</evidence>
<evidence type="ECO:0000256" key="7">
    <source>
        <dbReference type="ARBA" id="ARBA00023180"/>
    </source>
</evidence>
<dbReference type="OrthoDB" id="9778250at2"/>
<dbReference type="STRING" id="1317125.SAMN05444128_2327"/>
<organism evidence="11 12">
    <name type="scientific">Pontibacter indicus</name>
    <dbReference type="NCBI Taxonomy" id="1317125"/>
    <lineage>
        <taxon>Bacteria</taxon>
        <taxon>Pseudomonadati</taxon>
        <taxon>Bacteroidota</taxon>
        <taxon>Cytophagia</taxon>
        <taxon>Cytophagales</taxon>
        <taxon>Hymenobacteraceae</taxon>
        <taxon>Pontibacter</taxon>
    </lineage>
</organism>
<keyword evidence="7" id="KW-0325">Glycoprotein</keyword>
<sequence length="765" mass="83573">MQLILRSLLLLVVATLAWLSVWLLMPPSPEPATAPATEFSAERAMAHVHQIAREPHAMGTAAHAEVRRYLLGQMGQLGLQPQVQETTVAWQQGPFSTAGYVYNLLGRIKGSASTGKAILLMAHYDSQPNTRGAADDAAGVAAILETVRALKTEKALEHDVIVLLTDGEEYGLFGARGFLEHPWAKDVALVLNVEARGNQGPSMTFELSPENGWLAKQYGQVAPYPFISSVAYEVYRRMPNDTDFTVFRNAGYSGLNSAFIDGFVHYHKLSDSPENLSQGSLQQHGENMLALVRHFGTADLSSVKAPDAVFFNFIGKWVIHYPVWLNLVWVLLTLVLVVVLLRMVVRKKLATGKQLMAGSGIPLLWLVLIGGGVYLLNLPVLRLLPYAHTGNGVYHTHFFLVGYLLVALGLFLWLAYRAVRRRPVFGLVAGSLAGQVPPMLVLYLLVPSAAYLAVFPLLFAVLGYIVVLHFELYRPGRALACALVVVLAAVPAIFLLMPIVQVLFVVFSLGLPVAAIILFLLLLNLLLPVLVAGESGRATWAIPALSLLAGIAVLGIAISKEQPSPDTPLHSHTAYYLDADNQTATWATSHEQLNEWNRQFFPKPEKGTLAAMYPQAQRPYLLNTAPAIPVAAPVATVLSDSTAAETRVLRLHLTSQRQASHLEVVLQPEDPAIPLQATLNGKSAPLQTIEAPNGQVYHLRFYGLPLSKQVELELTLPAGAKLNLLLFDHSIGLPTQLVRKPMPAHILPEQGRDSNLTVVRKAYQF</sequence>
<dbReference type="EMBL" id="FTPP01000002">
    <property type="protein sequence ID" value="SIT90580.1"/>
    <property type="molecule type" value="Genomic_DNA"/>
</dbReference>
<evidence type="ECO:0000313" key="11">
    <source>
        <dbReference type="EMBL" id="SIT90580.1"/>
    </source>
</evidence>
<dbReference type="GO" id="GO:0006508">
    <property type="term" value="P:proteolysis"/>
    <property type="evidence" value="ECO:0007669"/>
    <property type="project" value="InterPro"/>
</dbReference>
<feature type="transmembrane region" description="Helical" evidence="9">
    <location>
        <begin position="538"/>
        <end position="558"/>
    </location>
</feature>
<evidence type="ECO:0000256" key="8">
    <source>
        <dbReference type="ARBA" id="ARBA00031512"/>
    </source>
</evidence>
<feature type="transmembrane region" description="Helical" evidence="9">
    <location>
        <begin position="396"/>
        <end position="416"/>
    </location>
</feature>